<evidence type="ECO:0000259" key="1">
    <source>
        <dbReference type="Pfam" id="PF07883"/>
    </source>
</evidence>
<comment type="caution">
    <text evidence="2">The sequence shown here is derived from an EMBL/GenBank/DDBJ whole genome shotgun (WGS) entry which is preliminary data.</text>
</comment>
<dbReference type="PATRIC" id="fig|1423813.3.peg.459"/>
<dbReference type="AlphaFoldDB" id="A0A0R2A2R7"/>
<dbReference type="InterPro" id="IPR014710">
    <property type="entry name" value="RmlC-like_jellyroll"/>
</dbReference>
<dbReference type="EMBL" id="AYYY01000062">
    <property type="protein sequence ID" value="KRM60642.1"/>
    <property type="molecule type" value="Genomic_DNA"/>
</dbReference>
<sequence length="106" mass="12025">MQVFSGNPEIKQGPERLFAKKFYSLVRLVIPQGTTIKRHRSLMTVTVVAIKGQIVFHTDDEETTLVPGQAIVMEPMEFHWLEAPTEDGEVMVIHGVLAHDKKQNQE</sequence>
<accession>A0A0R2A2R7</accession>
<name>A0A0R2A2R7_9LACO</name>
<dbReference type="STRING" id="1423813.FC26_GL000450"/>
<dbReference type="Proteomes" id="UP000051733">
    <property type="component" value="Unassembled WGS sequence"/>
</dbReference>
<dbReference type="RefSeq" id="WP_057780371.1">
    <property type="nucleotide sequence ID" value="NZ_AYYY01000062.1"/>
</dbReference>
<evidence type="ECO:0000313" key="2">
    <source>
        <dbReference type="EMBL" id="KRM60642.1"/>
    </source>
</evidence>
<dbReference type="Gene3D" id="2.60.120.10">
    <property type="entry name" value="Jelly Rolls"/>
    <property type="match status" value="1"/>
</dbReference>
<proteinExistence type="predicted"/>
<dbReference type="SUPFAM" id="SSF51182">
    <property type="entry name" value="RmlC-like cupins"/>
    <property type="match status" value="1"/>
</dbReference>
<organism evidence="2 3">
    <name type="scientific">Paucilactobacillus vaccinostercus DSM 20634</name>
    <dbReference type="NCBI Taxonomy" id="1423813"/>
    <lineage>
        <taxon>Bacteria</taxon>
        <taxon>Bacillati</taxon>
        <taxon>Bacillota</taxon>
        <taxon>Bacilli</taxon>
        <taxon>Lactobacillales</taxon>
        <taxon>Lactobacillaceae</taxon>
        <taxon>Paucilactobacillus</taxon>
    </lineage>
</organism>
<dbReference type="InterPro" id="IPR011051">
    <property type="entry name" value="RmlC_Cupin_sf"/>
</dbReference>
<reference evidence="2 3" key="1">
    <citation type="journal article" date="2015" name="Genome Announc.">
        <title>Expanding the biotechnology potential of lactobacilli through comparative genomics of 213 strains and associated genera.</title>
        <authorList>
            <person name="Sun Z."/>
            <person name="Harris H.M."/>
            <person name="McCann A."/>
            <person name="Guo C."/>
            <person name="Argimon S."/>
            <person name="Zhang W."/>
            <person name="Yang X."/>
            <person name="Jeffery I.B."/>
            <person name="Cooney J.C."/>
            <person name="Kagawa T.F."/>
            <person name="Liu W."/>
            <person name="Song Y."/>
            <person name="Salvetti E."/>
            <person name="Wrobel A."/>
            <person name="Rasinkangas P."/>
            <person name="Parkhill J."/>
            <person name="Rea M.C."/>
            <person name="O'Sullivan O."/>
            <person name="Ritari J."/>
            <person name="Douillard F.P."/>
            <person name="Paul Ross R."/>
            <person name="Yang R."/>
            <person name="Briner A.E."/>
            <person name="Felis G.E."/>
            <person name="de Vos W.M."/>
            <person name="Barrangou R."/>
            <person name="Klaenhammer T.R."/>
            <person name="Caufield P.W."/>
            <person name="Cui Y."/>
            <person name="Zhang H."/>
            <person name="O'Toole P.W."/>
        </authorList>
    </citation>
    <scope>NUCLEOTIDE SEQUENCE [LARGE SCALE GENOMIC DNA]</scope>
    <source>
        <strain evidence="2 3">DSM 20634</strain>
    </source>
</reference>
<feature type="domain" description="Cupin type-2" evidence="1">
    <location>
        <begin position="28"/>
        <end position="92"/>
    </location>
</feature>
<protein>
    <recommendedName>
        <fullName evidence="1">Cupin type-2 domain-containing protein</fullName>
    </recommendedName>
</protein>
<evidence type="ECO:0000313" key="3">
    <source>
        <dbReference type="Proteomes" id="UP000051733"/>
    </source>
</evidence>
<dbReference type="InterPro" id="IPR013096">
    <property type="entry name" value="Cupin_2"/>
</dbReference>
<dbReference type="Pfam" id="PF07883">
    <property type="entry name" value="Cupin_2"/>
    <property type="match status" value="1"/>
</dbReference>
<gene>
    <name evidence="2" type="ORF">FC26_GL000450</name>
</gene>
<dbReference type="OrthoDB" id="2306205at2"/>
<keyword evidence="3" id="KW-1185">Reference proteome</keyword>